<evidence type="ECO:0000313" key="2">
    <source>
        <dbReference type="Proteomes" id="UP000277970"/>
    </source>
</evidence>
<evidence type="ECO:0000313" key="1">
    <source>
        <dbReference type="EMBL" id="AZI75926.1"/>
    </source>
</evidence>
<reference evidence="1" key="1">
    <citation type="journal article" date="2018" name="Environ. Microbiol.">
        <title>New archaeal viruses discovered by metagenomic analysis of viral communities in enrichment cultures.</title>
        <authorList>
            <person name="Liu Y."/>
            <person name="Brandt D."/>
            <person name="Ishino S."/>
            <person name="Ishino Y."/>
            <person name="Koonin E.V."/>
            <person name="Kalinowski J."/>
            <person name="Krupovic M."/>
            <person name="Prangishvili D."/>
        </authorList>
    </citation>
    <scope>NUCLEOTIDE SEQUENCE [LARGE SCALE GENOMIC DNA]</scope>
</reference>
<keyword evidence="2" id="KW-1185">Reference proteome</keyword>
<dbReference type="Proteomes" id="UP000277970">
    <property type="component" value="Segment"/>
</dbReference>
<accession>A0A3Q8Q405</accession>
<proteinExistence type="predicted"/>
<gene>
    <name evidence="1" type="ORF">SBRV1_gp37</name>
</gene>
<name>A0A3Q8Q405_9VIRU</name>
<sequence length="523" mass="58942">MVTITINWSKPVTGVIGYSQTAPNPGYSGSMTFPNTTNYQYFQNQQVWTFDAPSIFYVFVILYGLQTESNSSPLVTFELEVDGQKITMQFVISYGLNTLGIPVLIAVNVPGIGTVQLSGFTCTGYDQTQLGSSTIGLSRANTCSGITTCTNCPNFQQTGYGFFFSIISGSLILNDNSYIQNLYLVPIPSNYSLPTYPSQFTISKLLSPPTYRSLIKSSLWNEIRQDIILAYQTIAEYLLYFQNVDYTNYQNFLYLPYPLLQQIKNQKLTYLIPYDFNYIPIVGKGSPLTSKMFNQLVDAITQIANFLNIQLPFPLQKVIANEVVTYWQFYLLVQNLNSFLKFANYYLMNYINNLNGNIINIYNKSILNLIIEYLYGEITISGTSFVKNFVGLPSSGSVVLLNNSTIKNLILQNVLNLILNDYSAINFIYSNYSQGSFTLNDFSVINQLLLLNFYQSITLNNYAIIQNINTNNSSFDLTLNNNSQIINLICNNSTIYISQSGNSIIQNIKCNSCSIYINGSQYC</sequence>
<dbReference type="EMBL" id="MK064565">
    <property type="protein sequence ID" value="AZI75926.1"/>
    <property type="molecule type" value="Genomic_DNA"/>
</dbReference>
<organism evidence="1">
    <name type="scientific">Sulfolobales Beppu rod-shaped virus 1</name>
    <dbReference type="NCBI Taxonomy" id="2493121"/>
    <lineage>
        <taxon>Viruses</taxon>
        <taxon>Adnaviria</taxon>
        <taxon>Zilligvirae</taxon>
        <taxon>Taleaviricota</taxon>
        <taxon>Tokiviricetes</taxon>
        <taxon>Ligamenvirales</taxon>
        <taxon>Rudiviridae</taxon>
        <taxon>Japarudivirus</taxon>
        <taxon>Japarudivirus beppuense</taxon>
        <taxon>Japarudivirus SBRV1</taxon>
    </lineage>
</organism>
<protein>
    <submittedName>
        <fullName evidence="1">Uncharacterized protein</fullName>
    </submittedName>
</protein>